<sequence>MMLTEALMKHKIKLQEIQYEKGADVNWLQVTNHSKEDVVIQSGEILDGGKQDRMVAETKIITPGSTDYVNVYCVEKRRWENKPKEFKSAGVANSELQKTMHTKRRQSAVWKEIDRQFTLSTKKSETVSYVDLAQNTAADDSDYMRYFLGRYSLTDSNYAGYIFLTGNKIMSTELFATPELTDISFRNMLSSHVQTARSTGAPPKVTKQKVTTFMDKILMSEAEQKTYVTSHGKLQISAGKVIHLIAYDE</sequence>
<gene>
    <name evidence="2" type="ORF">SAE01_24120</name>
</gene>
<dbReference type="InterPro" id="IPR046699">
    <property type="entry name" value="ARPP-1"/>
</dbReference>
<protein>
    <recommendedName>
        <fullName evidence="1">ARG and Rhodanese-Phosphatase-superfamily-associated domain-containing protein</fullName>
    </recommendedName>
</protein>
<organism evidence="2 3">
    <name type="scientific">Segetibacter aerophilus</name>
    <dbReference type="NCBI Taxonomy" id="670293"/>
    <lineage>
        <taxon>Bacteria</taxon>
        <taxon>Pseudomonadati</taxon>
        <taxon>Bacteroidota</taxon>
        <taxon>Chitinophagia</taxon>
        <taxon>Chitinophagales</taxon>
        <taxon>Chitinophagaceae</taxon>
        <taxon>Segetibacter</taxon>
    </lineage>
</organism>
<feature type="domain" description="ARG and Rhodanese-Phosphatase-superfamily-associated" evidence="1">
    <location>
        <begin position="2"/>
        <end position="237"/>
    </location>
</feature>
<dbReference type="EMBL" id="BJYT01000008">
    <property type="protein sequence ID" value="GEO09916.1"/>
    <property type="molecule type" value="Genomic_DNA"/>
</dbReference>
<evidence type="ECO:0000313" key="2">
    <source>
        <dbReference type="EMBL" id="GEO09916.1"/>
    </source>
</evidence>
<evidence type="ECO:0000259" key="1">
    <source>
        <dbReference type="Pfam" id="PF20208"/>
    </source>
</evidence>
<name>A0A512BD73_9BACT</name>
<accession>A0A512BD73</accession>
<reference evidence="2 3" key="1">
    <citation type="submission" date="2019-07" db="EMBL/GenBank/DDBJ databases">
        <title>Whole genome shotgun sequence of Segetibacter aerophilus NBRC 106135.</title>
        <authorList>
            <person name="Hosoyama A."/>
            <person name="Uohara A."/>
            <person name="Ohji S."/>
            <person name="Ichikawa N."/>
        </authorList>
    </citation>
    <scope>NUCLEOTIDE SEQUENCE [LARGE SCALE GENOMIC DNA]</scope>
    <source>
        <strain evidence="2 3">NBRC 106135</strain>
    </source>
</reference>
<dbReference type="AlphaFoldDB" id="A0A512BD73"/>
<comment type="caution">
    <text evidence="2">The sequence shown here is derived from an EMBL/GenBank/DDBJ whole genome shotgun (WGS) entry which is preliminary data.</text>
</comment>
<keyword evidence="3" id="KW-1185">Reference proteome</keyword>
<dbReference type="Pfam" id="PF20208">
    <property type="entry name" value="ARPP-1"/>
    <property type="match status" value="1"/>
</dbReference>
<dbReference type="Proteomes" id="UP000321513">
    <property type="component" value="Unassembled WGS sequence"/>
</dbReference>
<proteinExistence type="predicted"/>
<evidence type="ECO:0000313" key="3">
    <source>
        <dbReference type="Proteomes" id="UP000321513"/>
    </source>
</evidence>